<name>A0A553UML6_9DEIO</name>
<reference evidence="2 3" key="1">
    <citation type="submission" date="2019-07" db="EMBL/GenBank/DDBJ databases">
        <title>Deinococcus detaillus sp. nov., isolated from humus soil in Antarctica.</title>
        <authorList>
            <person name="Zhang K."/>
        </authorList>
    </citation>
    <scope>NUCLEOTIDE SEQUENCE [LARGE SCALE GENOMIC DNA]</scope>
    <source>
        <strain evidence="2 3">H1</strain>
    </source>
</reference>
<protein>
    <submittedName>
        <fullName evidence="2">Uncharacterized protein</fullName>
    </submittedName>
</protein>
<organism evidence="2 3">
    <name type="scientific">Deinococcus detaillensis</name>
    <dbReference type="NCBI Taxonomy" id="2592048"/>
    <lineage>
        <taxon>Bacteria</taxon>
        <taxon>Thermotogati</taxon>
        <taxon>Deinococcota</taxon>
        <taxon>Deinococci</taxon>
        <taxon>Deinococcales</taxon>
        <taxon>Deinococcaceae</taxon>
        <taxon>Deinococcus</taxon>
    </lineage>
</organism>
<dbReference type="Proteomes" id="UP000316092">
    <property type="component" value="Unassembled WGS sequence"/>
</dbReference>
<proteinExistence type="predicted"/>
<evidence type="ECO:0000313" key="2">
    <source>
        <dbReference type="EMBL" id="TSA81447.1"/>
    </source>
</evidence>
<feature type="region of interest" description="Disordered" evidence="1">
    <location>
        <begin position="1"/>
        <end position="23"/>
    </location>
</feature>
<dbReference type="EMBL" id="VKDB01000022">
    <property type="protein sequence ID" value="TSA81447.1"/>
    <property type="molecule type" value="Genomic_DNA"/>
</dbReference>
<comment type="caution">
    <text evidence="2">The sequence shown here is derived from an EMBL/GenBank/DDBJ whole genome shotgun (WGS) entry which is preliminary data.</text>
</comment>
<evidence type="ECO:0000313" key="3">
    <source>
        <dbReference type="Proteomes" id="UP000316092"/>
    </source>
</evidence>
<accession>A0A553UML6</accession>
<dbReference type="RefSeq" id="WP_143721635.1">
    <property type="nucleotide sequence ID" value="NZ_VKDB01000022.1"/>
</dbReference>
<keyword evidence="3" id="KW-1185">Reference proteome</keyword>
<gene>
    <name evidence="2" type="ORF">FNU79_15060</name>
</gene>
<sequence length="146" mass="16552">MTRQLLGEMRTQHKAGQANFSEPHRSATQLIQDVTGMPWLSFYTNRMRVYTLPETLQAAVRSGMPYSLALSPQERQEEAMVFLGAPGGTWRSRQELAAWAKQAEVPPSGYLKRLQRLKHALEGRSLSTGEQTHLERLLGEFERLLG</sequence>
<dbReference type="AlphaFoldDB" id="A0A553UML6"/>
<evidence type="ECO:0000256" key="1">
    <source>
        <dbReference type="SAM" id="MobiDB-lite"/>
    </source>
</evidence>